<dbReference type="InterPro" id="IPR018692">
    <property type="entry name" value="DUF2189"/>
</dbReference>
<dbReference type="Pfam" id="PF09955">
    <property type="entry name" value="DUF2189"/>
    <property type="match status" value="1"/>
</dbReference>
<feature type="transmembrane region" description="Helical" evidence="1">
    <location>
        <begin position="126"/>
        <end position="152"/>
    </location>
</feature>
<keyword evidence="1" id="KW-0472">Membrane</keyword>
<reference evidence="2 3" key="1">
    <citation type="submission" date="2020-08" db="EMBL/GenBank/DDBJ databases">
        <title>Genomic Encyclopedia of Type Strains, Phase IV (KMG-IV): sequencing the most valuable type-strain genomes for metagenomic binning, comparative biology and taxonomic classification.</title>
        <authorList>
            <person name="Goeker M."/>
        </authorList>
    </citation>
    <scope>NUCLEOTIDE SEQUENCE [LARGE SCALE GENOMIC DNA]</scope>
    <source>
        <strain evidence="2 3">DSM 7051</strain>
    </source>
</reference>
<evidence type="ECO:0000256" key="1">
    <source>
        <dbReference type="SAM" id="Phobius"/>
    </source>
</evidence>
<sequence length="273" mass="30275">MSETDKSYWLLNETSGIGETRDPRLQRNLPLMVGFRWLLAGWKDLWHRPAASLAYGLGVTLVSWLLVWILFAFASDYILFPALAGFMIVAPFLAIGLYEKSRALEARWTVGLAQMLAVRPQSGKQVFFTGLMLCLLMLLWMRAAVFIYAIFFGVTPFPGLEHIAGMLFGTPYGWLMLAVGMSVGGLFAAFAFAVSVFSVPMQLERRVDAMTAMGTSMRLVWNNLPPMLAWGAMVLALFAISLATGLTGLILIFPLLGHATWHAYRDIAQPEKA</sequence>
<comment type="caution">
    <text evidence="2">The sequence shown here is derived from an EMBL/GenBank/DDBJ whole genome shotgun (WGS) entry which is preliminary data.</text>
</comment>
<dbReference type="Proteomes" id="UP000536262">
    <property type="component" value="Unassembled WGS sequence"/>
</dbReference>
<dbReference type="EMBL" id="JACHOU010000009">
    <property type="protein sequence ID" value="MBB6355855.1"/>
    <property type="molecule type" value="Genomic_DNA"/>
</dbReference>
<proteinExistence type="predicted"/>
<feature type="transmembrane region" description="Helical" evidence="1">
    <location>
        <begin position="77"/>
        <end position="98"/>
    </location>
</feature>
<feature type="transmembrane region" description="Helical" evidence="1">
    <location>
        <begin position="227"/>
        <end position="256"/>
    </location>
</feature>
<dbReference type="AlphaFoldDB" id="A0A7X0FA57"/>
<accession>A0A7X0FA57</accession>
<keyword evidence="1" id="KW-1133">Transmembrane helix</keyword>
<dbReference type="RefSeq" id="WP_184700237.1">
    <property type="nucleotide sequence ID" value="NZ_BAABEG010000005.1"/>
</dbReference>
<feature type="transmembrane region" description="Helical" evidence="1">
    <location>
        <begin position="53"/>
        <end position="71"/>
    </location>
</feature>
<name>A0A7X0FA57_9HYPH</name>
<evidence type="ECO:0000313" key="2">
    <source>
        <dbReference type="EMBL" id="MBB6355855.1"/>
    </source>
</evidence>
<protein>
    <submittedName>
        <fullName evidence="2">Putative membrane protein</fullName>
    </submittedName>
</protein>
<feature type="transmembrane region" description="Helical" evidence="1">
    <location>
        <begin position="172"/>
        <end position="197"/>
    </location>
</feature>
<keyword evidence="1" id="KW-0812">Transmembrane</keyword>
<organism evidence="2 3">
    <name type="scientific">Aminobacter aganoensis</name>
    <dbReference type="NCBI Taxonomy" id="83264"/>
    <lineage>
        <taxon>Bacteria</taxon>
        <taxon>Pseudomonadati</taxon>
        <taxon>Pseudomonadota</taxon>
        <taxon>Alphaproteobacteria</taxon>
        <taxon>Hyphomicrobiales</taxon>
        <taxon>Phyllobacteriaceae</taxon>
        <taxon>Aminobacter</taxon>
    </lineage>
</organism>
<evidence type="ECO:0000313" key="3">
    <source>
        <dbReference type="Proteomes" id="UP000536262"/>
    </source>
</evidence>
<keyword evidence="3" id="KW-1185">Reference proteome</keyword>
<gene>
    <name evidence="2" type="ORF">GGR00_003660</name>
</gene>